<feature type="region of interest" description="Disordered" evidence="5">
    <location>
        <begin position="698"/>
        <end position="726"/>
    </location>
</feature>
<organism evidence="8 9">
    <name type="scientific">Nezara viridula</name>
    <name type="common">Southern green stink bug</name>
    <name type="synonym">Cimex viridulus</name>
    <dbReference type="NCBI Taxonomy" id="85310"/>
    <lineage>
        <taxon>Eukaryota</taxon>
        <taxon>Metazoa</taxon>
        <taxon>Ecdysozoa</taxon>
        <taxon>Arthropoda</taxon>
        <taxon>Hexapoda</taxon>
        <taxon>Insecta</taxon>
        <taxon>Pterygota</taxon>
        <taxon>Neoptera</taxon>
        <taxon>Paraneoptera</taxon>
        <taxon>Hemiptera</taxon>
        <taxon>Heteroptera</taxon>
        <taxon>Panheteroptera</taxon>
        <taxon>Pentatomomorpha</taxon>
        <taxon>Pentatomoidea</taxon>
        <taxon>Pentatomidae</taxon>
        <taxon>Pentatominae</taxon>
        <taxon>Nezara</taxon>
    </lineage>
</organism>
<sequence>MSSTKMPPAHQSYQAIPGEETEGVPKESSVASKIVPNNTAPTPRTSTLYQTSIHDGCAPLGFEPEGQSGSPKRETALPPGCLTWARDLHSLLSDPEGVKLFRKYLEEEGASDALDFWFACAGLRKQAPSPPDKVAQIVRVIYRRFFLKTQLEIDDSLRKQVHTRLKDATTPLDIHVFDEACESVEKLITDTTYPNFLRSDVYLSHVRAIQTGPVSDLSSSSGESGEVSADGGQSSGGLATLHEDKELETTSSFPPLTKDMLYITQQRRAVGLRPKTETFAGLYLHGGPKGGARAYSSYNPVSRQDSELQSLSSDARTESDNMSLTDSSLDSMSLSHHKMSRKQYQRHCQRVKESATLNRDPYMHQTLIPRTQRIQTEKLHKMEPEQFAAILIKKLESVKRSQEIQEKLAHKLFESEIGEGGGPSARSLADAIRERFQIDDDNDQDILDQHVSRVWSDLTPARTPGVTSPRPKSPDFRRARPNQPMNKVCVSGGGPTNAPYVGHHPMSVPHPYQTRPYTTRHVRSKDRDVFSTFSSDSGNVHDYLESLDHRGHLPKSKSMPEYADSSDTYASLQSHDGRFRGSREWVNSGGNRRYSKKPELTDSGVSVVSESVSNHGSLPKKDSRVLTWLIDSDQTGGCNMSERDSASSCSGGSRFDSKHHARGRRTPPPGSNYMGDSSLVPSMIQAEEVRRRLEDPLRTKQVRPRCSSGQPKVDPVSCGSTLKKGKSSSSEGYTTVVFSFCDEQFPYRSKIPGHSITLKQFKEFLPKKGNYRFFFKTECEELDMQVIQEEITDDNEVLPLWEGKVMAQVKPVD</sequence>
<dbReference type="SUPFAM" id="SSF54236">
    <property type="entry name" value="Ubiquitin-like"/>
    <property type="match status" value="1"/>
</dbReference>
<dbReference type="Proteomes" id="UP001152798">
    <property type="component" value="Chromosome 1"/>
</dbReference>
<dbReference type="PANTHER" id="PTHR46102">
    <property type="entry name" value="AXIN"/>
    <property type="match status" value="1"/>
</dbReference>
<evidence type="ECO:0000256" key="2">
    <source>
        <dbReference type="ARBA" id="ARBA00022490"/>
    </source>
</evidence>
<feature type="compositionally biased region" description="Low complexity" evidence="5">
    <location>
        <begin position="213"/>
        <end position="232"/>
    </location>
</feature>
<dbReference type="InterPro" id="IPR016137">
    <property type="entry name" value="RGS"/>
</dbReference>
<feature type="region of interest" description="Disordered" evidence="5">
    <location>
        <begin position="213"/>
        <end position="253"/>
    </location>
</feature>
<feature type="compositionally biased region" description="Polar residues" evidence="5">
    <location>
        <begin position="296"/>
        <end position="314"/>
    </location>
</feature>
<dbReference type="InterPro" id="IPR038207">
    <property type="entry name" value="DIX_dom_sf"/>
</dbReference>
<dbReference type="SUPFAM" id="SSF48097">
    <property type="entry name" value="Regulator of G-protein signaling, RGS"/>
    <property type="match status" value="1"/>
</dbReference>
<proteinExistence type="predicted"/>
<protein>
    <recommendedName>
        <fullName evidence="10">Axin</fullName>
    </recommendedName>
</protein>
<dbReference type="Pfam" id="PF08833">
    <property type="entry name" value="Axin_b-cat_bind"/>
    <property type="match status" value="1"/>
</dbReference>
<dbReference type="InterPro" id="IPR024066">
    <property type="entry name" value="RGS_subdom1/3"/>
</dbReference>
<dbReference type="GO" id="GO:0048468">
    <property type="term" value="P:cell development"/>
    <property type="evidence" value="ECO:0007669"/>
    <property type="project" value="TreeGrafter"/>
</dbReference>
<dbReference type="PRINTS" id="PR01301">
    <property type="entry name" value="RGSPROTEIN"/>
</dbReference>
<evidence type="ECO:0000313" key="9">
    <source>
        <dbReference type="Proteomes" id="UP001152798"/>
    </source>
</evidence>
<evidence type="ECO:0008006" key="10">
    <source>
        <dbReference type="Google" id="ProtNLM"/>
    </source>
</evidence>
<dbReference type="Pfam" id="PF00778">
    <property type="entry name" value="DIX"/>
    <property type="match status" value="1"/>
</dbReference>
<reference evidence="8" key="1">
    <citation type="submission" date="2022-01" db="EMBL/GenBank/DDBJ databases">
        <authorList>
            <person name="King R."/>
        </authorList>
    </citation>
    <scope>NUCLEOTIDE SEQUENCE</scope>
</reference>
<feature type="compositionally biased region" description="Polar residues" evidence="5">
    <location>
        <begin position="565"/>
        <end position="574"/>
    </location>
</feature>
<feature type="region of interest" description="Disordered" evidence="5">
    <location>
        <begin position="459"/>
        <end position="523"/>
    </location>
</feature>
<dbReference type="PANTHER" id="PTHR46102:SF2">
    <property type="entry name" value="AXIN"/>
    <property type="match status" value="1"/>
</dbReference>
<feature type="domain" description="RGS" evidence="6">
    <location>
        <begin position="87"/>
        <end position="206"/>
    </location>
</feature>
<evidence type="ECO:0000256" key="3">
    <source>
        <dbReference type="ARBA" id="ARBA00022687"/>
    </source>
</evidence>
<evidence type="ECO:0000259" key="6">
    <source>
        <dbReference type="PROSITE" id="PS50132"/>
    </source>
</evidence>
<feature type="compositionally biased region" description="Polar residues" evidence="5">
    <location>
        <begin position="29"/>
        <end position="46"/>
    </location>
</feature>
<dbReference type="PROSITE" id="PS50841">
    <property type="entry name" value="DIX"/>
    <property type="match status" value="1"/>
</dbReference>
<comment type="subcellular location">
    <subcellularLocation>
        <location evidence="1">Cytoplasm</location>
    </subcellularLocation>
</comment>
<dbReference type="GO" id="GO:0031625">
    <property type="term" value="F:ubiquitin protein ligase binding"/>
    <property type="evidence" value="ECO:0007669"/>
    <property type="project" value="TreeGrafter"/>
</dbReference>
<dbReference type="GO" id="GO:0005634">
    <property type="term" value="C:nucleus"/>
    <property type="evidence" value="ECO:0007669"/>
    <property type="project" value="TreeGrafter"/>
</dbReference>
<dbReference type="InterPro" id="IPR036305">
    <property type="entry name" value="RGS_sf"/>
</dbReference>
<evidence type="ECO:0000259" key="7">
    <source>
        <dbReference type="PROSITE" id="PS50841"/>
    </source>
</evidence>
<feature type="region of interest" description="Disordered" evidence="5">
    <location>
        <begin position="551"/>
        <end position="619"/>
    </location>
</feature>
<feature type="compositionally biased region" description="Low complexity" evidence="5">
    <location>
        <begin position="603"/>
        <end position="613"/>
    </location>
</feature>
<keyword evidence="9" id="KW-1185">Reference proteome</keyword>
<feature type="region of interest" description="Disordered" evidence="5">
    <location>
        <begin position="294"/>
        <end position="329"/>
    </location>
</feature>
<dbReference type="InterPro" id="IPR029071">
    <property type="entry name" value="Ubiquitin-like_domsf"/>
</dbReference>
<dbReference type="AlphaFoldDB" id="A0A9P0H2U7"/>
<dbReference type="Gene3D" id="1.10.196.10">
    <property type="match status" value="1"/>
</dbReference>
<feature type="compositionally biased region" description="Low complexity" evidence="5">
    <location>
        <begin position="320"/>
        <end position="329"/>
    </location>
</feature>
<dbReference type="GO" id="GO:0090090">
    <property type="term" value="P:negative regulation of canonical Wnt signaling pathway"/>
    <property type="evidence" value="ECO:0007669"/>
    <property type="project" value="InterPro"/>
</dbReference>
<name>A0A9P0H2U7_NEZVI</name>
<feature type="compositionally biased region" description="Low complexity" evidence="5">
    <location>
        <begin position="717"/>
        <end position="726"/>
    </location>
</feature>
<dbReference type="Gene3D" id="2.40.240.130">
    <property type="match status" value="1"/>
</dbReference>
<accession>A0A9P0H2U7</accession>
<dbReference type="PROSITE" id="PS50132">
    <property type="entry name" value="RGS"/>
    <property type="match status" value="1"/>
</dbReference>
<dbReference type="Gene3D" id="1.10.167.10">
    <property type="entry name" value="Regulator of G-protein Signalling 4, domain 2"/>
    <property type="match status" value="1"/>
</dbReference>
<gene>
    <name evidence="8" type="ORF">NEZAVI_LOCUS1784</name>
</gene>
<feature type="region of interest" description="Disordered" evidence="5">
    <location>
        <begin position="1"/>
        <end position="46"/>
    </location>
</feature>
<feature type="domain" description="DIX" evidence="7">
    <location>
        <begin position="731"/>
        <end position="813"/>
    </location>
</feature>
<feature type="region of interest" description="Disordered" evidence="5">
    <location>
        <begin position="636"/>
        <end position="678"/>
    </location>
</feature>
<dbReference type="GO" id="GO:0019901">
    <property type="term" value="F:protein kinase binding"/>
    <property type="evidence" value="ECO:0007669"/>
    <property type="project" value="TreeGrafter"/>
</dbReference>
<dbReference type="OrthoDB" id="10007451at2759"/>
<dbReference type="InterPro" id="IPR001158">
    <property type="entry name" value="DIX"/>
</dbReference>
<dbReference type="InterPro" id="IPR043581">
    <property type="entry name" value="Axin-like"/>
</dbReference>
<keyword evidence="3 4" id="KW-0879">Wnt signaling pathway</keyword>
<dbReference type="GO" id="GO:0030877">
    <property type="term" value="C:beta-catenin destruction complex"/>
    <property type="evidence" value="ECO:0007669"/>
    <property type="project" value="TreeGrafter"/>
</dbReference>
<dbReference type="GO" id="GO:0005886">
    <property type="term" value="C:plasma membrane"/>
    <property type="evidence" value="ECO:0007669"/>
    <property type="project" value="TreeGrafter"/>
</dbReference>
<evidence type="ECO:0000256" key="1">
    <source>
        <dbReference type="ARBA" id="ARBA00004496"/>
    </source>
</evidence>
<dbReference type="SMART" id="SM00021">
    <property type="entry name" value="DAX"/>
    <property type="match status" value="1"/>
</dbReference>
<keyword evidence="2" id="KW-0963">Cytoplasm</keyword>
<dbReference type="GO" id="GO:0032436">
    <property type="term" value="P:positive regulation of proteasomal ubiquitin-dependent protein catabolic process"/>
    <property type="evidence" value="ECO:0007669"/>
    <property type="project" value="TreeGrafter"/>
</dbReference>
<dbReference type="GO" id="GO:0016055">
    <property type="term" value="P:Wnt signaling pathway"/>
    <property type="evidence" value="ECO:0007669"/>
    <property type="project" value="UniProtKB-KW"/>
</dbReference>
<dbReference type="GO" id="GO:0060090">
    <property type="term" value="F:molecular adaptor activity"/>
    <property type="evidence" value="ECO:0007669"/>
    <property type="project" value="TreeGrafter"/>
</dbReference>
<dbReference type="GO" id="GO:0005737">
    <property type="term" value="C:cytoplasm"/>
    <property type="evidence" value="ECO:0007669"/>
    <property type="project" value="UniProtKB-SubCell"/>
</dbReference>
<evidence type="ECO:0000256" key="5">
    <source>
        <dbReference type="SAM" id="MobiDB-lite"/>
    </source>
</evidence>
<evidence type="ECO:0000256" key="4">
    <source>
        <dbReference type="PROSITE-ProRule" id="PRU00069"/>
    </source>
</evidence>
<evidence type="ECO:0000313" key="8">
    <source>
        <dbReference type="EMBL" id="CAH1390602.1"/>
    </source>
</evidence>
<dbReference type="InterPro" id="IPR014936">
    <property type="entry name" value="Axin_b-cat-bd"/>
</dbReference>
<dbReference type="GO" id="GO:0008013">
    <property type="term" value="F:beta-catenin binding"/>
    <property type="evidence" value="ECO:0007669"/>
    <property type="project" value="TreeGrafter"/>
</dbReference>
<dbReference type="EMBL" id="OV725077">
    <property type="protein sequence ID" value="CAH1390602.1"/>
    <property type="molecule type" value="Genomic_DNA"/>
</dbReference>
<dbReference type="Pfam" id="PF00615">
    <property type="entry name" value="RGS"/>
    <property type="match status" value="1"/>
</dbReference>
<dbReference type="InterPro" id="IPR044926">
    <property type="entry name" value="RGS_subdomain_2"/>
</dbReference>
<dbReference type="SMART" id="SM00315">
    <property type="entry name" value="RGS"/>
    <property type="match status" value="1"/>
</dbReference>